<dbReference type="PANTHER" id="PTHR10983:SF24">
    <property type="entry name" value="1-ACYLGLYCEROL-3-PHOSPHATE O-ACYLTRANSFERASE 3, ISOFORM E-RELATED"/>
    <property type="match status" value="1"/>
</dbReference>
<evidence type="ECO:0000256" key="5">
    <source>
        <dbReference type="SAM" id="Phobius"/>
    </source>
</evidence>
<proteinExistence type="inferred from homology"/>
<keyword evidence="2" id="KW-0808">Transferase</keyword>
<accession>A0ABD0KKL9</accession>
<sequence length="408" mass="47054">MGLLRLLKGWVLPQLLLGYIFIVSGLIVCFLMLLSCVIWPFDRQLYRKINVHLAYSHWSQFTFLAQWWSGTEVYLYIDPKDVGKVGKEHVLVMMNHKYDIDWLMAWILAERFGMLGGTKIYGKESLRYVPLIGWAWYFTESLFLKRQWEHDRRLISKYIERVVDYPENYWITVLLFPEGTRFTEEKLKASQEVCRAKGYPLTKHTLLPRTKGFILSMHGMRGKVPALYNCTVAFPRTGPPPTLWSIIMGVPLVAHFHCLRVPLEEVPVETDEACGAWLRNQFKMKDDLYDSFLKNGRFDGTPRTIPQRATDLLMWSFWAVVTCVPLFYYVSSLFLAGTLKQQLIFLACILLVSVVMRLMIRVTETQSGSAYGTNTVLVNGPPKQGSSQEMGPAGDTRQAKPQQAKKEE</sequence>
<evidence type="ECO:0000313" key="7">
    <source>
        <dbReference type="EMBL" id="KAK7487744.1"/>
    </source>
</evidence>
<dbReference type="InterPro" id="IPR002123">
    <property type="entry name" value="Plipid/glycerol_acylTrfase"/>
</dbReference>
<evidence type="ECO:0000256" key="3">
    <source>
        <dbReference type="ARBA" id="ARBA00023315"/>
    </source>
</evidence>
<dbReference type="Pfam" id="PF16076">
    <property type="entry name" value="Acyltransf_C"/>
    <property type="match status" value="1"/>
</dbReference>
<dbReference type="Pfam" id="PF01553">
    <property type="entry name" value="Acyltransferase"/>
    <property type="match status" value="1"/>
</dbReference>
<keyword evidence="3" id="KW-0012">Acyltransferase</keyword>
<feature type="transmembrane region" description="Helical" evidence="5">
    <location>
        <begin position="342"/>
        <end position="360"/>
    </location>
</feature>
<protein>
    <recommendedName>
        <fullName evidence="6">Phospholipid/glycerol acyltransferase domain-containing protein</fullName>
    </recommendedName>
</protein>
<evidence type="ECO:0000256" key="2">
    <source>
        <dbReference type="ARBA" id="ARBA00022679"/>
    </source>
</evidence>
<organism evidence="7 8">
    <name type="scientific">Batillaria attramentaria</name>
    <dbReference type="NCBI Taxonomy" id="370345"/>
    <lineage>
        <taxon>Eukaryota</taxon>
        <taxon>Metazoa</taxon>
        <taxon>Spiralia</taxon>
        <taxon>Lophotrochozoa</taxon>
        <taxon>Mollusca</taxon>
        <taxon>Gastropoda</taxon>
        <taxon>Caenogastropoda</taxon>
        <taxon>Sorbeoconcha</taxon>
        <taxon>Cerithioidea</taxon>
        <taxon>Batillariidae</taxon>
        <taxon>Batillaria</taxon>
    </lineage>
</organism>
<dbReference type="SUPFAM" id="SSF69593">
    <property type="entry name" value="Glycerol-3-phosphate (1)-acyltransferase"/>
    <property type="match status" value="1"/>
</dbReference>
<gene>
    <name evidence="7" type="ORF">BaRGS_00021011</name>
</gene>
<feature type="transmembrane region" description="Helical" evidence="5">
    <location>
        <begin position="16"/>
        <end position="39"/>
    </location>
</feature>
<evidence type="ECO:0000256" key="1">
    <source>
        <dbReference type="ARBA" id="ARBA00008655"/>
    </source>
</evidence>
<feature type="domain" description="Phospholipid/glycerol acyltransferase" evidence="6">
    <location>
        <begin position="90"/>
        <end position="214"/>
    </location>
</feature>
<feature type="region of interest" description="Disordered" evidence="4">
    <location>
        <begin position="373"/>
        <end position="408"/>
    </location>
</feature>
<name>A0ABD0KKL9_9CAEN</name>
<reference evidence="7 8" key="1">
    <citation type="journal article" date="2023" name="Sci. Data">
        <title>Genome assembly of the Korean intertidal mud-creeper Batillaria attramentaria.</title>
        <authorList>
            <person name="Patra A.K."/>
            <person name="Ho P.T."/>
            <person name="Jun S."/>
            <person name="Lee S.J."/>
            <person name="Kim Y."/>
            <person name="Won Y.J."/>
        </authorList>
    </citation>
    <scope>NUCLEOTIDE SEQUENCE [LARGE SCALE GENOMIC DNA]</scope>
    <source>
        <strain evidence="7">Wonlab-2016</strain>
    </source>
</reference>
<dbReference type="CDD" id="cd07990">
    <property type="entry name" value="LPLAT_LCLAT1-like"/>
    <property type="match status" value="1"/>
</dbReference>
<evidence type="ECO:0000313" key="8">
    <source>
        <dbReference type="Proteomes" id="UP001519460"/>
    </source>
</evidence>
<dbReference type="GO" id="GO:0016746">
    <property type="term" value="F:acyltransferase activity"/>
    <property type="evidence" value="ECO:0007669"/>
    <property type="project" value="UniProtKB-KW"/>
</dbReference>
<comment type="caution">
    <text evidence="7">The sequence shown here is derived from an EMBL/GenBank/DDBJ whole genome shotgun (WGS) entry which is preliminary data.</text>
</comment>
<dbReference type="EMBL" id="JACVVK020000160">
    <property type="protein sequence ID" value="KAK7487744.1"/>
    <property type="molecule type" value="Genomic_DNA"/>
</dbReference>
<keyword evidence="5" id="KW-0812">Transmembrane</keyword>
<dbReference type="InterPro" id="IPR032098">
    <property type="entry name" value="Acyltransf_C"/>
</dbReference>
<evidence type="ECO:0000259" key="6">
    <source>
        <dbReference type="SMART" id="SM00563"/>
    </source>
</evidence>
<dbReference type="Proteomes" id="UP001519460">
    <property type="component" value="Unassembled WGS sequence"/>
</dbReference>
<comment type="similarity">
    <text evidence="1">Belongs to the 1-acyl-sn-glycerol-3-phosphate acyltransferase family.</text>
</comment>
<keyword evidence="5" id="KW-0472">Membrane</keyword>
<keyword evidence="8" id="KW-1185">Reference proteome</keyword>
<dbReference type="SMART" id="SM00563">
    <property type="entry name" value="PlsC"/>
    <property type="match status" value="1"/>
</dbReference>
<evidence type="ECO:0000256" key="4">
    <source>
        <dbReference type="SAM" id="MobiDB-lite"/>
    </source>
</evidence>
<keyword evidence="5" id="KW-1133">Transmembrane helix</keyword>
<dbReference type="PANTHER" id="PTHR10983">
    <property type="entry name" value="1-ACYLGLYCEROL-3-PHOSPHATE ACYLTRANSFERASE-RELATED"/>
    <property type="match status" value="1"/>
</dbReference>
<dbReference type="AlphaFoldDB" id="A0ABD0KKL9"/>
<feature type="transmembrane region" description="Helical" evidence="5">
    <location>
        <begin position="312"/>
        <end position="330"/>
    </location>
</feature>